<dbReference type="CDD" id="cd11072">
    <property type="entry name" value="CYP71-like"/>
    <property type="match status" value="1"/>
</dbReference>
<evidence type="ECO:0000256" key="3">
    <source>
        <dbReference type="ARBA" id="ARBA00023004"/>
    </source>
</evidence>
<dbReference type="GO" id="GO:0005506">
    <property type="term" value="F:iron ion binding"/>
    <property type="evidence" value="ECO:0007669"/>
    <property type="project" value="InterPro"/>
</dbReference>
<dbReference type="InterPro" id="IPR036396">
    <property type="entry name" value="Cyt_P450_sf"/>
</dbReference>
<feature type="transmembrane region" description="Helical" evidence="6">
    <location>
        <begin position="14"/>
        <end position="37"/>
    </location>
</feature>
<evidence type="ECO:0000256" key="1">
    <source>
        <dbReference type="ARBA" id="ARBA00010617"/>
    </source>
</evidence>
<dbReference type="PRINTS" id="PR00385">
    <property type="entry name" value="P450"/>
</dbReference>
<dbReference type="InterPro" id="IPR001128">
    <property type="entry name" value="Cyt_P450"/>
</dbReference>
<evidence type="ECO:0000256" key="5">
    <source>
        <dbReference type="RuleBase" id="RU000461"/>
    </source>
</evidence>
<comment type="similarity">
    <text evidence="1 5">Belongs to the cytochrome P450 family.</text>
</comment>
<name>A0A2P5FG56_TREOI</name>
<dbReference type="SUPFAM" id="SSF48264">
    <property type="entry name" value="Cytochrome P450"/>
    <property type="match status" value="1"/>
</dbReference>
<dbReference type="EMBL" id="JXTC01000036">
    <property type="protein sequence ID" value="PON96767.1"/>
    <property type="molecule type" value="Genomic_DNA"/>
</dbReference>
<dbReference type="PRINTS" id="PR00463">
    <property type="entry name" value="EP450I"/>
</dbReference>
<feature type="binding site" description="axial binding residue" evidence="4">
    <location>
        <position position="470"/>
    </location>
    <ligand>
        <name>heme</name>
        <dbReference type="ChEBI" id="CHEBI:30413"/>
    </ligand>
    <ligandPart>
        <name>Fe</name>
        <dbReference type="ChEBI" id="CHEBI:18248"/>
    </ligandPart>
</feature>
<accession>A0A2P5FG56</accession>
<dbReference type="GO" id="GO:0020037">
    <property type="term" value="F:heme binding"/>
    <property type="evidence" value="ECO:0007669"/>
    <property type="project" value="InterPro"/>
</dbReference>
<sequence length="543" mass="61228">MALSSLLIQKMQELYLAILLHPFVFCLCLISVLLFFICTKSPNGKAINLPPSPPRLPLIGNLHQLGAHLHRSLGALSDKYGPLMLLHLGQVPTLVVSSADMVREIVKSHDVVFSSRPKTVAADILLYGCKDLAFSPYGEYWKQVRKICVFELLSPTRVQQFQFVREDETVLLVDKIRQACQTTNMAYTSSINLSEMFVITSNNIISRCVLGQSLEEKEGRSRDVGGLLRSVMVYLMAFSVGDFFPPLRWIDGLRGFSGQLKATFRALDQFFDLVIEEHKAKILESDEGRILPIAKDFLDILLQLQKDAALLGFGLTQNNVKGILLDMFLGGTSTTSAASEWIMSELIRNPRVMKKAQEEVRSVVEKKPKIDANDINQMDYLKCVIKETLRLHPPSPLLGPRETIDQSVEIGGYHIPGKTRVLFNAWAIQRDPSLWDKPEEFIPERFENKSIDYEGQDFEFIPFGVGRRGCPGLKFADTSIEYIIANLLYWFDWKLPGDSGHSMEDLDMSEIYGLSVHKKVPLHLIPIPFSPVPLHLIPIPFSP</sequence>
<evidence type="ECO:0000256" key="2">
    <source>
        <dbReference type="ARBA" id="ARBA00022723"/>
    </source>
</evidence>
<evidence type="ECO:0000256" key="6">
    <source>
        <dbReference type="SAM" id="Phobius"/>
    </source>
</evidence>
<organism evidence="7 8">
    <name type="scientific">Trema orientale</name>
    <name type="common">Charcoal tree</name>
    <name type="synonym">Celtis orientalis</name>
    <dbReference type="NCBI Taxonomy" id="63057"/>
    <lineage>
        <taxon>Eukaryota</taxon>
        <taxon>Viridiplantae</taxon>
        <taxon>Streptophyta</taxon>
        <taxon>Embryophyta</taxon>
        <taxon>Tracheophyta</taxon>
        <taxon>Spermatophyta</taxon>
        <taxon>Magnoliopsida</taxon>
        <taxon>eudicotyledons</taxon>
        <taxon>Gunneridae</taxon>
        <taxon>Pentapetalae</taxon>
        <taxon>rosids</taxon>
        <taxon>fabids</taxon>
        <taxon>Rosales</taxon>
        <taxon>Cannabaceae</taxon>
        <taxon>Trema</taxon>
    </lineage>
</organism>
<gene>
    <name evidence="7" type="ORF">TorRG33x02_074710</name>
</gene>
<keyword evidence="6" id="KW-0472">Membrane</keyword>
<dbReference type="FunFam" id="1.10.630.10:FF:000011">
    <property type="entry name" value="Cytochrome P450 83B1"/>
    <property type="match status" value="1"/>
</dbReference>
<evidence type="ECO:0000256" key="4">
    <source>
        <dbReference type="PIRSR" id="PIRSR602401-1"/>
    </source>
</evidence>
<dbReference type="InterPro" id="IPR017972">
    <property type="entry name" value="Cyt_P450_CS"/>
</dbReference>
<dbReference type="PROSITE" id="PS00086">
    <property type="entry name" value="CYTOCHROME_P450"/>
    <property type="match status" value="1"/>
</dbReference>
<dbReference type="AlphaFoldDB" id="A0A2P5FG56"/>
<keyword evidence="8" id="KW-1185">Reference proteome</keyword>
<dbReference type="PANTHER" id="PTHR47955:SF15">
    <property type="entry name" value="CYTOCHROME P450 71A2-LIKE"/>
    <property type="match status" value="1"/>
</dbReference>
<comment type="caution">
    <text evidence="7">The sequence shown here is derived from an EMBL/GenBank/DDBJ whole genome shotgun (WGS) entry which is preliminary data.</text>
</comment>
<comment type="cofactor">
    <cofactor evidence="4">
        <name>heme</name>
        <dbReference type="ChEBI" id="CHEBI:30413"/>
    </cofactor>
</comment>
<evidence type="ECO:0000313" key="7">
    <source>
        <dbReference type="EMBL" id="PON96767.1"/>
    </source>
</evidence>
<keyword evidence="4 5" id="KW-0349">Heme</keyword>
<keyword evidence="3 4" id="KW-0408">Iron</keyword>
<keyword evidence="5" id="KW-0560">Oxidoreductase</keyword>
<dbReference type="InParanoid" id="A0A2P5FG56"/>
<dbReference type="STRING" id="63057.A0A2P5FG56"/>
<reference evidence="8" key="1">
    <citation type="submission" date="2016-06" db="EMBL/GenBank/DDBJ databases">
        <title>Parallel loss of symbiosis genes in relatives of nitrogen-fixing non-legume Parasponia.</title>
        <authorList>
            <person name="Van Velzen R."/>
            <person name="Holmer R."/>
            <person name="Bu F."/>
            <person name="Rutten L."/>
            <person name="Van Zeijl A."/>
            <person name="Liu W."/>
            <person name="Santuari L."/>
            <person name="Cao Q."/>
            <person name="Sharma T."/>
            <person name="Shen D."/>
            <person name="Roswanjaya Y."/>
            <person name="Wardhani T."/>
            <person name="Kalhor M.S."/>
            <person name="Jansen J."/>
            <person name="Van den Hoogen J."/>
            <person name="Gungor B."/>
            <person name="Hartog M."/>
            <person name="Hontelez J."/>
            <person name="Verver J."/>
            <person name="Yang W.-C."/>
            <person name="Schijlen E."/>
            <person name="Repin R."/>
            <person name="Schilthuizen M."/>
            <person name="Schranz E."/>
            <person name="Heidstra R."/>
            <person name="Miyata K."/>
            <person name="Fedorova E."/>
            <person name="Kohlen W."/>
            <person name="Bisseling T."/>
            <person name="Smit S."/>
            <person name="Geurts R."/>
        </authorList>
    </citation>
    <scope>NUCLEOTIDE SEQUENCE [LARGE SCALE GENOMIC DNA]</scope>
    <source>
        <strain evidence="8">cv. RG33-2</strain>
    </source>
</reference>
<dbReference type="Gene3D" id="1.10.630.10">
    <property type="entry name" value="Cytochrome P450"/>
    <property type="match status" value="1"/>
</dbReference>
<dbReference type="GO" id="GO:0016705">
    <property type="term" value="F:oxidoreductase activity, acting on paired donors, with incorporation or reduction of molecular oxygen"/>
    <property type="evidence" value="ECO:0007669"/>
    <property type="project" value="InterPro"/>
</dbReference>
<keyword evidence="6" id="KW-0812">Transmembrane</keyword>
<dbReference type="InterPro" id="IPR002401">
    <property type="entry name" value="Cyt_P450_E_grp-I"/>
</dbReference>
<dbReference type="PANTHER" id="PTHR47955">
    <property type="entry name" value="CYTOCHROME P450 FAMILY 71 PROTEIN"/>
    <property type="match status" value="1"/>
</dbReference>
<keyword evidence="6" id="KW-1133">Transmembrane helix</keyword>
<dbReference type="OrthoDB" id="1470350at2759"/>
<protein>
    <submittedName>
        <fullName evidence="7">Cytochrome P450, E-class, group I</fullName>
    </submittedName>
</protein>
<keyword evidence="2 4" id="KW-0479">Metal-binding</keyword>
<dbReference type="Pfam" id="PF00067">
    <property type="entry name" value="p450"/>
    <property type="match status" value="1"/>
</dbReference>
<dbReference type="Proteomes" id="UP000237000">
    <property type="component" value="Unassembled WGS sequence"/>
</dbReference>
<dbReference type="GO" id="GO:0004497">
    <property type="term" value="F:monooxygenase activity"/>
    <property type="evidence" value="ECO:0007669"/>
    <property type="project" value="UniProtKB-KW"/>
</dbReference>
<keyword evidence="5" id="KW-0503">Monooxygenase</keyword>
<proteinExistence type="inferred from homology"/>
<evidence type="ECO:0000313" key="8">
    <source>
        <dbReference type="Proteomes" id="UP000237000"/>
    </source>
</evidence>